<sequence length="375" mass="41227">MFKVIINPHWEISHDGEASLDTAVLLDLLMAIQKTGSISKAARLVGLSYRYSWGMLRDVEQLFGTPLLNTDRGRGTTLTPLAEKLIWADRRVRARLSPTLESLASELENEIGKTVVGKSKPLRLDASHGFAVDALLHQLTEANLPVDLRYRNSTDAVAALSRSECDLAGFHVPLGEFEKKAVERYAQWLNPREHCLLHLAVRTQGMFVSPGNPKKVQTLQDLARPGVRFVNRQIGSGTRMLLELMLAGAGISPFDIEGYQSNEFTHSAVAAYIASGMADVGVGVQTAAQRFGLDFIPLVKERYFMALPLSMMDDPLIQHVIEVVQSGYFRKVINGLAGYESGDTGKILLLSEAFGQAAIRRNVPPSPITSESQFP</sequence>
<dbReference type="EMBL" id="BMDP01000003">
    <property type="protein sequence ID" value="GGI55107.1"/>
    <property type="molecule type" value="Genomic_DNA"/>
</dbReference>
<dbReference type="PANTHER" id="PTHR38431:SF1">
    <property type="entry name" value="BLL2305 PROTEIN"/>
    <property type="match status" value="1"/>
</dbReference>
<evidence type="ECO:0000259" key="1">
    <source>
        <dbReference type="Pfam" id="PF00126"/>
    </source>
</evidence>
<feature type="domain" description="PBP" evidence="2">
    <location>
        <begin position="142"/>
        <end position="325"/>
    </location>
</feature>
<keyword evidence="4" id="KW-1185">Reference proteome</keyword>
<reference evidence="3" key="1">
    <citation type="journal article" date="2014" name="Int. J. Syst. Evol. Microbiol.">
        <title>Complete genome sequence of Corynebacterium casei LMG S-19264T (=DSM 44701T), isolated from a smear-ripened cheese.</title>
        <authorList>
            <consortium name="US DOE Joint Genome Institute (JGI-PGF)"/>
            <person name="Walter F."/>
            <person name="Albersmeier A."/>
            <person name="Kalinowski J."/>
            <person name="Ruckert C."/>
        </authorList>
    </citation>
    <scope>NUCLEOTIDE SEQUENCE</scope>
    <source>
        <strain evidence="3">CCM 7664</strain>
    </source>
</reference>
<dbReference type="Gene3D" id="3.40.190.10">
    <property type="entry name" value="Periplasmic binding protein-like II"/>
    <property type="match status" value="1"/>
</dbReference>
<comment type="caution">
    <text evidence="3">The sequence shown here is derived from an EMBL/GenBank/DDBJ whole genome shotgun (WGS) entry which is preliminary data.</text>
</comment>
<evidence type="ECO:0000313" key="3">
    <source>
        <dbReference type="EMBL" id="GGI55107.1"/>
    </source>
</evidence>
<dbReference type="GO" id="GO:0003700">
    <property type="term" value="F:DNA-binding transcription factor activity"/>
    <property type="evidence" value="ECO:0007669"/>
    <property type="project" value="InterPro"/>
</dbReference>
<proteinExistence type="predicted"/>
<dbReference type="InterPro" id="IPR036390">
    <property type="entry name" value="WH_DNA-bd_sf"/>
</dbReference>
<feature type="domain" description="HTH lysR-type" evidence="1">
    <location>
        <begin position="26"/>
        <end position="83"/>
    </location>
</feature>
<dbReference type="AlphaFoldDB" id="A0A8J3B1Y4"/>
<dbReference type="Gene3D" id="1.10.10.10">
    <property type="entry name" value="Winged helix-like DNA-binding domain superfamily/Winged helix DNA-binding domain"/>
    <property type="match status" value="1"/>
</dbReference>
<dbReference type="InterPro" id="IPR036388">
    <property type="entry name" value="WH-like_DNA-bd_sf"/>
</dbReference>
<dbReference type="Pfam" id="PF12727">
    <property type="entry name" value="PBP_like"/>
    <property type="match status" value="1"/>
</dbReference>
<evidence type="ECO:0000259" key="2">
    <source>
        <dbReference type="Pfam" id="PF12727"/>
    </source>
</evidence>
<dbReference type="SUPFAM" id="SSF46785">
    <property type="entry name" value="Winged helix' DNA-binding domain"/>
    <property type="match status" value="1"/>
</dbReference>
<dbReference type="InterPro" id="IPR000847">
    <property type="entry name" value="LysR_HTH_N"/>
</dbReference>
<dbReference type="Pfam" id="PF00126">
    <property type="entry name" value="HTH_1"/>
    <property type="match status" value="1"/>
</dbReference>
<dbReference type="InterPro" id="IPR024370">
    <property type="entry name" value="PBP_domain"/>
</dbReference>
<dbReference type="PANTHER" id="PTHR38431">
    <property type="entry name" value="BLL2305 PROTEIN"/>
    <property type="match status" value="1"/>
</dbReference>
<evidence type="ECO:0000313" key="4">
    <source>
        <dbReference type="Proteomes" id="UP000627205"/>
    </source>
</evidence>
<protein>
    <submittedName>
        <fullName evidence="3">Molybdenum-binding protein</fullName>
    </submittedName>
</protein>
<accession>A0A8J3B1Y4</accession>
<dbReference type="RefSeq" id="WP_188421837.1">
    <property type="nucleotide sequence ID" value="NZ_BMDP01000003.1"/>
</dbReference>
<dbReference type="SUPFAM" id="SSF53850">
    <property type="entry name" value="Periplasmic binding protein-like II"/>
    <property type="match status" value="1"/>
</dbReference>
<name>A0A8J3B1Y4_9BURK</name>
<gene>
    <name evidence="3" type="ORF">GCM10011430_22810</name>
</gene>
<dbReference type="Proteomes" id="UP000627205">
    <property type="component" value="Unassembled WGS sequence"/>
</dbReference>
<organism evidence="3 4">
    <name type="scientific">Oxalicibacterium solurbis</name>
    <dbReference type="NCBI Taxonomy" id="69280"/>
    <lineage>
        <taxon>Bacteria</taxon>
        <taxon>Pseudomonadati</taxon>
        <taxon>Pseudomonadota</taxon>
        <taxon>Betaproteobacteria</taxon>
        <taxon>Burkholderiales</taxon>
        <taxon>Oxalobacteraceae</taxon>
        <taxon>Oxalicibacterium</taxon>
    </lineage>
</organism>
<reference evidence="3" key="2">
    <citation type="submission" date="2020-09" db="EMBL/GenBank/DDBJ databases">
        <authorList>
            <person name="Sun Q."/>
            <person name="Sedlacek I."/>
        </authorList>
    </citation>
    <scope>NUCLEOTIDE SEQUENCE</scope>
    <source>
        <strain evidence="3">CCM 7664</strain>
    </source>
</reference>